<dbReference type="RefSeq" id="WP_164046881.1">
    <property type="nucleotide sequence ID" value="NZ_WUFV01000005.1"/>
</dbReference>
<dbReference type="Proteomes" id="UP000471705">
    <property type="component" value="Unassembled WGS sequence"/>
</dbReference>
<evidence type="ECO:0008006" key="4">
    <source>
        <dbReference type="Google" id="ProtNLM"/>
    </source>
</evidence>
<comment type="caution">
    <text evidence="2">The sequence shown here is derived from an EMBL/GenBank/DDBJ whole genome shotgun (WGS) entry which is preliminary data.</text>
</comment>
<sequence>MTKSHSAPEKKLSRQQKWSEAHPQERWAHSALRSALRRGLIEKKPCEVCGDEKADAHHPDYDRPMLVRWLCRKHHKAEHRRMKGGADAQL</sequence>
<protein>
    <recommendedName>
        <fullName evidence="4">HNH endonuclease</fullName>
    </recommendedName>
</protein>
<dbReference type="AlphaFoldDB" id="A0A7K3VEV3"/>
<dbReference type="EMBL" id="WUFV01000005">
    <property type="protein sequence ID" value="NEK15693.1"/>
    <property type="molecule type" value="Genomic_DNA"/>
</dbReference>
<evidence type="ECO:0000313" key="2">
    <source>
        <dbReference type="EMBL" id="NEK15693.1"/>
    </source>
</evidence>
<reference evidence="2 3" key="1">
    <citation type="submission" date="2019-12" db="EMBL/GenBank/DDBJ databases">
        <title>Rhizobium genotypes associated with high levels of biological nitrogen fixation by grain legumes in a temperate-maritime cropping system.</title>
        <authorList>
            <person name="Maluk M."/>
            <person name="Francesc Ferrando Molina F."/>
            <person name="Lopez Del Egido L."/>
            <person name="Lafos M."/>
            <person name="Langarica-Fuentes A."/>
            <person name="Gebre Yohannes G."/>
            <person name="Young M.W."/>
            <person name="Martin P."/>
            <person name="Gantlett R."/>
            <person name="Kenicer G."/>
            <person name="Hawes C."/>
            <person name="Begg G.S."/>
            <person name="Quilliam R.S."/>
            <person name="Squire G.R."/>
            <person name="Poole P.S."/>
            <person name="Young P.W."/>
            <person name="Iannetta P.M."/>
            <person name="James E.K."/>
        </authorList>
    </citation>
    <scope>NUCLEOTIDE SEQUENCE [LARGE SCALE GENOMIC DNA]</scope>
    <source>
        <strain evidence="2 3">JHI54</strain>
    </source>
</reference>
<evidence type="ECO:0000313" key="3">
    <source>
        <dbReference type="Proteomes" id="UP000471705"/>
    </source>
</evidence>
<proteinExistence type="predicted"/>
<accession>A0A7K3VEV3</accession>
<name>A0A7K3VEV3_RHILE</name>
<feature type="region of interest" description="Disordered" evidence="1">
    <location>
        <begin position="1"/>
        <end position="26"/>
    </location>
</feature>
<gene>
    <name evidence="2" type="ORF">GR257_12605</name>
</gene>
<organism evidence="2 3">
    <name type="scientific">Rhizobium leguminosarum</name>
    <dbReference type="NCBI Taxonomy" id="384"/>
    <lineage>
        <taxon>Bacteria</taxon>
        <taxon>Pseudomonadati</taxon>
        <taxon>Pseudomonadota</taxon>
        <taxon>Alphaproteobacteria</taxon>
        <taxon>Hyphomicrobiales</taxon>
        <taxon>Rhizobiaceae</taxon>
        <taxon>Rhizobium/Agrobacterium group</taxon>
        <taxon>Rhizobium</taxon>
    </lineage>
</organism>
<evidence type="ECO:0000256" key="1">
    <source>
        <dbReference type="SAM" id="MobiDB-lite"/>
    </source>
</evidence>